<reference evidence="10" key="2">
    <citation type="submission" date="2022-08" db="UniProtKB">
        <authorList>
            <consortium name="EnsemblMetazoa"/>
        </authorList>
    </citation>
    <scope>IDENTIFICATION</scope>
    <source>
        <strain evidence="10">STECLA/ALBI9_A</strain>
    </source>
</reference>
<dbReference type="PANTHER" id="PTHR21723:SF3">
    <property type="entry name" value="PROTEIN RIC-3"/>
    <property type="match status" value="1"/>
</dbReference>
<evidence type="ECO:0000256" key="1">
    <source>
        <dbReference type="ARBA" id="ARBA00004586"/>
    </source>
</evidence>
<dbReference type="InterPro" id="IPR026160">
    <property type="entry name" value="Ric3"/>
</dbReference>
<evidence type="ECO:0000259" key="9">
    <source>
        <dbReference type="Pfam" id="PF15361"/>
    </source>
</evidence>
<keyword evidence="11" id="KW-1185">Reference proteome</keyword>
<evidence type="ECO:0000256" key="7">
    <source>
        <dbReference type="SAM" id="MobiDB-lite"/>
    </source>
</evidence>
<proteinExistence type="inferred from homology"/>
<dbReference type="VEuPathDB" id="VectorBase:AALB20_034511"/>
<evidence type="ECO:0000256" key="8">
    <source>
        <dbReference type="SAM" id="Phobius"/>
    </source>
</evidence>
<feature type="compositionally biased region" description="Polar residues" evidence="7">
    <location>
        <begin position="1995"/>
        <end position="2005"/>
    </location>
</feature>
<keyword evidence="4" id="KW-0256">Endoplasmic reticulum</keyword>
<dbReference type="Pfam" id="PF15361">
    <property type="entry name" value="RIC3"/>
    <property type="match status" value="1"/>
</dbReference>
<dbReference type="GO" id="GO:0034394">
    <property type="term" value="P:protein localization to cell surface"/>
    <property type="evidence" value="ECO:0007669"/>
    <property type="project" value="TreeGrafter"/>
</dbReference>
<dbReference type="GO" id="GO:0043025">
    <property type="term" value="C:neuronal cell body"/>
    <property type="evidence" value="ECO:0007669"/>
    <property type="project" value="TreeGrafter"/>
</dbReference>
<dbReference type="STRING" id="7167.A0A182FHU3"/>
<keyword evidence="3 8" id="KW-0812">Transmembrane</keyword>
<evidence type="ECO:0000256" key="5">
    <source>
        <dbReference type="ARBA" id="ARBA00022989"/>
    </source>
</evidence>
<reference evidence="10 11" key="1">
    <citation type="journal article" date="2017" name="G3 (Bethesda)">
        <title>The Physical Genome Mapping of Anopheles albimanus Corrected Scaffold Misassemblies and Identified Interarm Rearrangements in Genus Anopheles.</title>
        <authorList>
            <person name="Artemov G.N."/>
            <person name="Peery A.N."/>
            <person name="Jiang X."/>
            <person name="Tu Z."/>
            <person name="Stegniy V.N."/>
            <person name="Sharakhova M.V."/>
            <person name="Sharakhov I.V."/>
        </authorList>
    </citation>
    <scope>NUCLEOTIDE SEQUENCE [LARGE SCALE GENOMIC DNA]</scope>
    <source>
        <strain evidence="10 11">ALBI9_A</strain>
    </source>
</reference>
<sequence length="2043" mass="222377">MATASGHRMEQSTGMGPRKTLIIMVTVVGCVAILWPKVFYPMMVGNGQNKNVIKDHRGAGCCGVVLDQETFANASISYTDQQPLQHQQQQNLFRKRNYAPFVEIESIRQERPPHLRPETMHPAMRERGRHGGERPHTPPRIVEGRPGPIPGMRPPMGAGSHQATKSANSMGFIMPLYTIGIVSFFIYTIMKLIFKKTPATPYAEVKPDPAFRNEVFTTTEPYIKRPDDGTTKLGQSLSATSTSVTNAELVAPVASSASAADTAPVAHTSVQSELSNDYEQLAASQPPQEQYPDQTASNDGAKPEANLADEQEIEKIEAATPLKDEQPPHDPTTEKVVDGIVVKKIVSFEEVPAGSDRVLDVEQGYDVPDSVPAVTEEEIVVQRVVEQTAAIPPLEIQQPKEDTVSAEPNVCSEVSIEDVKPMDEPVQTVADETEVPSITEQPAGASTISEAANECIVTATEPTSELITFEEPAQDATIIETVQQESPATVLEQSDEEQQQGAVEATVEATQPVGEVVEETNTQSPTAQEATITVEEEIVAALKEENEPTQPEIRAEDESVATIEKNEVQAPVEEVLISKDLQSGLLADALREEETTDVQLKVQETAVVANVAPEDEYPDLVIDNEMAIRVNETVEDITHAAEQLVSEVLEKAEELAKQQEEGEQQYPELPTYDPATQKLVDGIVIERFDPDVTKETESGATPSAAACESQVDSASVELLDVADRANPFVPEDDGPDVDSISEDTSLSVASVIEQQPLVKEGMEEETTLSTVLITTESLVDRTSSEPVIVDGNDQPTVETENVVEPEHTAEPAEAIQQPENESHGKSVSIEEVHDDAPIADHTEGKVIEEHIIPISIEKEETAAGAMTITEVSADEPFVESPHDSKTASTLSSPLVTAVPVMDVIDEQQEQASEHQDNQNTTAVSVDTLEHVTKEALVERTLNEAAAVVNEIESIVDHIITEKLIQSGGVPDTRDADTLPGGPPRLAASAALVVEAIESKSAASASSQGALPVGGGDSADQLMELELLRKKLDETERAMTKIIANMGNIPKGQETNVTTEETAAASSEQQESATERDKEQETVVKDATTDKEQSQPTATNGHAIKPIDDAETEAELTPEPRQSKSKRDRSTERGTVKVMAMEVTAQRENGKRLSRPTTPLLPMGHTETTTAGATGAEEHEARSILLDGRLPHDSKILVADAETAVEKLEAENSEEEEDAPVILSGKMTLSLINMDFIEKDATGSVAVGEIVTELHKPQEELTTGAVVVVSFLRNASRDAVSSMALGESCASNVTSGEDEEEVTIVAASSPKNRKRTLKILPENTSTPYSCVKKSRLQRPGDEAVPKVTFSTSIMRITRGVQTIPPPEMVTRQTQVSVVPKEQCTVAIQTEGSCGVAAIACQTSIDDMVPHEEACVGTSQPYPPEKPPANDVACQTTATTIVPEPEDEPTAEQQALTLMMLATSANERCHQMTIGDEFSDSLTRRDVLRRIAQSYGIDLSSGAERSPLENSKQNNRKKKKKNKDRQHQAIDEVAAREQLLKETCDTMMAQVEEKLSTMIAGHLAMYRRQMVHHRQRYLSWIQEQKTRHSLALRRKPVGKQTAIERSSVPLEEKAVQCDPLPGALSSQGSSQRVTVATQWYRQPITRSKVVKPKAVKAKMDSSKPIKPTISTDSKKTPAGLEQPEPEPEPTSRRRQTLRQTKLPVYVESRPTDGDQRGRKGKHTPEPANQPAVLVATATGDTSTVRKRGQSAKRLPPSPEPEPEHVEETPSEASDECRQDRKHYPYRTPAPVYLSQCSKSTTSSYPTSSQQCNHHHRHHHHAHQHYHPVSCGSDESTPDFSMLLSPLKRMCVGGKRGCTGHCINSLGVLPGSFLPMGSGESIPATPPRPKPTMMYVNRSQPRVLIRTKGSSHVRTREVKSAAEVNVISSQELYTQIGRAVENAFRAKAMPTLATMYGEPFIETFNAIDEEEEEEDEDEENSETPSFAQRKAGQPKPRPQNQFVCSSGKDTAAGGVARAPPRAPFYPGRSPSLSPIIYQDDSDEDGL</sequence>
<evidence type="ECO:0000256" key="4">
    <source>
        <dbReference type="ARBA" id="ARBA00022824"/>
    </source>
</evidence>
<comment type="similarity">
    <text evidence="2">Belongs to the ric-3 family.</text>
</comment>
<comment type="subcellular location">
    <subcellularLocation>
        <location evidence="1">Endoplasmic reticulum membrane</location>
    </subcellularLocation>
</comment>
<feature type="compositionally biased region" description="Polar residues" evidence="7">
    <location>
        <begin position="278"/>
        <end position="298"/>
    </location>
</feature>
<feature type="region of interest" description="Disordered" evidence="7">
    <location>
        <begin position="1043"/>
        <end position="1164"/>
    </location>
</feature>
<dbReference type="Proteomes" id="UP000069272">
    <property type="component" value="Chromosome 3L"/>
</dbReference>
<keyword evidence="6 8" id="KW-0472">Membrane</keyword>
<dbReference type="GO" id="GO:0007271">
    <property type="term" value="P:synaptic transmission, cholinergic"/>
    <property type="evidence" value="ECO:0007669"/>
    <property type="project" value="TreeGrafter"/>
</dbReference>
<keyword evidence="5 8" id="KW-1133">Transmembrane helix</keyword>
<feature type="transmembrane region" description="Helical" evidence="8">
    <location>
        <begin position="20"/>
        <end position="40"/>
    </location>
</feature>
<feature type="domain" description="Resistance to inhibitors of cholinesterase protein 3 N-terminal" evidence="9">
    <location>
        <begin position="27"/>
        <end position="209"/>
    </location>
</feature>
<evidence type="ECO:0000256" key="3">
    <source>
        <dbReference type="ARBA" id="ARBA00022692"/>
    </source>
</evidence>
<organism evidence="10 11">
    <name type="scientific">Anopheles albimanus</name>
    <name type="common">New world malaria mosquito</name>
    <dbReference type="NCBI Taxonomy" id="7167"/>
    <lineage>
        <taxon>Eukaryota</taxon>
        <taxon>Metazoa</taxon>
        <taxon>Ecdysozoa</taxon>
        <taxon>Arthropoda</taxon>
        <taxon>Hexapoda</taxon>
        <taxon>Insecta</taxon>
        <taxon>Pterygota</taxon>
        <taxon>Neoptera</taxon>
        <taxon>Endopterygota</taxon>
        <taxon>Diptera</taxon>
        <taxon>Nematocera</taxon>
        <taxon>Culicoidea</taxon>
        <taxon>Culicidae</taxon>
        <taxon>Anophelinae</taxon>
        <taxon>Anopheles</taxon>
    </lineage>
</organism>
<evidence type="ECO:0000256" key="2">
    <source>
        <dbReference type="ARBA" id="ARBA00008538"/>
    </source>
</evidence>
<feature type="compositionally biased region" description="Basic and acidic residues" evidence="7">
    <location>
        <begin position="124"/>
        <end position="136"/>
    </location>
</feature>
<feature type="region of interest" description="Disordered" evidence="7">
    <location>
        <begin position="786"/>
        <end position="826"/>
    </location>
</feature>
<name>A0A182FHU3_ANOAL</name>
<dbReference type="EnsemblMetazoa" id="AALB006086-RA">
    <property type="protein sequence ID" value="AALB006086-PA"/>
    <property type="gene ID" value="AALB006086"/>
</dbReference>
<evidence type="ECO:0000313" key="10">
    <source>
        <dbReference type="EnsemblMetazoa" id="AALB006086-PA"/>
    </source>
</evidence>
<evidence type="ECO:0000313" key="11">
    <source>
        <dbReference type="Proteomes" id="UP000069272"/>
    </source>
</evidence>
<feature type="region of interest" description="Disordered" evidence="7">
    <location>
        <begin position="1499"/>
        <end position="1528"/>
    </location>
</feature>
<dbReference type="InterPro" id="IPR032763">
    <property type="entry name" value="RIC3_N"/>
</dbReference>
<dbReference type="GO" id="GO:0045202">
    <property type="term" value="C:synapse"/>
    <property type="evidence" value="ECO:0007669"/>
    <property type="project" value="GOC"/>
</dbReference>
<feature type="transmembrane region" description="Helical" evidence="8">
    <location>
        <begin position="172"/>
        <end position="194"/>
    </location>
</feature>
<feature type="region of interest" description="Disordered" evidence="7">
    <location>
        <begin position="1966"/>
        <end position="2043"/>
    </location>
</feature>
<feature type="region of interest" description="Disordered" evidence="7">
    <location>
        <begin position="1647"/>
        <end position="1781"/>
    </location>
</feature>
<feature type="compositionally biased region" description="Acidic residues" evidence="7">
    <location>
        <begin position="1966"/>
        <end position="1978"/>
    </location>
</feature>
<feature type="region of interest" description="Disordered" evidence="7">
    <location>
        <begin position="124"/>
        <end position="148"/>
    </location>
</feature>
<dbReference type="PANTHER" id="PTHR21723">
    <property type="entry name" value="RESISTANCE TO INHIBITORS OF CHOLINESTERASE PROTEIN 3 RIC3"/>
    <property type="match status" value="1"/>
</dbReference>
<dbReference type="GO" id="GO:0005789">
    <property type="term" value="C:endoplasmic reticulum membrane"/>
    <property type="evidence" value="ECO:0007669"/>
    <property type="project" value="UniProtKB-SubCell"/>
</dbReference>
<feature type="region of interest" description="Disordered" evidence="7">
    <location>
        <begin position="278"/>
        <end position="302"/>
    </location>
</feature>
<dbReference type="VEuPathDB" id="VectorBase:AALB006086"/>
<accession>A0A182FHU3</accession>
<dbReference type="GO" id="GO:0043005">
    <property type="term" value="C:neuron projection"/>
    <property type="evidence" value="ECO:0007669"/>
    <property type="project" value="TreeGrafter"/>
</dbReference>
<feature type="compositionally biased region" description="Low complexity" evidence="7">
    <location>
        <begin position="1057"/>
        <end position="1071"/>
    </location>
</feature>
<feature type="compositionally biased region" description="Basic and acidic residues" evidence="7">
    <location>
        <begin position="1072"/>
        <end position="1092"/>
    </location>
</feature>
<dbReference type="VEuPathDB" id="VectorBase:AALB20_035625"/>
<feature type="compositionally biased region" description="Basic residues" evidence="7">
    <location>
        <begin position="1512"/>
        <end position="1522"/>
    </location>
</feature>
<protein>
    <recommendedName>
        <fullName evidence="9">Resistance to inhibitors of cholinesterase protein 3 N-terminal domain-containing protein</fullName>
    </recommendedName>
</protein>
<evidence type="ECO:0000256" key="6">
    <source>
        <dbReference type="ARBA" id="ARBA00023136"/>
    </source>
</evidence>